<keyword evidence="4 7" id="KW-0472">Membrane</keyword>
<organism evidence="8">
    <name type="scientific">Ananas comosus var. bracteatus</name>
    <name type="common">red pineapple</name>
    <dbReference type="NCBI Taxonomy" id="296719"/>
    <lineage>
        <taxon>Eukaryota</taxon>
        <taxon>Viridiplantae</taxon>
        <taxon>Streptophyta</taxon>
        <taxon>Embryophyta</taxon>
        <taxon>Tracheophyta</taxon>
        <taxon>Spermatophyta</taxon>
        <taxon>Magnoliopsida</taxon>
        <taxon>Liliopsida</taxon>
        <taxon>Poales</taxon>
        <taxon>Bromeliaceae</taxon>
        <taxon>Bromelioideae</taxon>
        <taxon>Ananas</taxon>
    </lineage>
</organism>
<evidence type="ECO:0000256" key="1">
    <source>
        <dbReference type="ARBA" id="ARBA00004606"/>
    </source>
</evidence>
<reference evidence="8" key="1">
    <citation type="submission" date="2020-07" db="EMBL/GenBank/DDBJ databases">
        <authorList>
            <person name="Lin J."/>
        </authorList>
    </citation>
    <scope>NUCLEOTIDE SEQUENCE</scope>
</reference>
<proteinExistence type="predicted"/>
<dbReference type="Pfam" id="PF02485">
    <property type="entry name" value="Branch"/>
    <property type="match status" value="1"/>
</dbReference>
<evidence type="ECO:0000256" key="4">
    <source>
        <dbReference type="ARBA" id="ARBA00023136"/>
    </source>
</evidence>
<evidence type="ECO:0000256" key="3">
    <source>
        <dbReference type="ARBA" id="ARBA00022679"/>
    </source>
</evidence>
<comment type="subcellular location">
    <subcellularLocation>
        <location evidence="1">Membrane</location>
        <topology evidence="1">Single-pass type II membrane protein</topology>
    </subcellularLocation>
</comment>
<keyword evidence="7" id="KW-1133">Transmembrane helix</keyword>
<accession>A0A6V7Q7A8</accession>
<dbReference type="AlphaFoldDB" id="A0A6V7Q7A8"/>
<dbReference type="InterPro" id="IPR044174">
    <property type="entry name" value="BC10-like"/>
</dbReference>
<dbReference type="EMBL" id="LR862133">
    <property type="protein sequence ID" value="CAD1838888.1"/>
    <property type="molecule type" value="Genomic_DNA"/>
</dbReference>
<feature type="transmembrane region" description="Helical" evidence="7">
    <location>
        <begin position="70"/>
        <end position="90"/>
    </location>
</feature>
<dbReference type="GO" id="GO:0016757">
    <property type="term" value="F:glycosyltransferase activity"/>
    <property type="evidence" value="ECO:0007669"/>
    <property type="project" value="UniProtKB-KW"/>
</dbReference>
<dbReference type="InterPro" id="IPR003406">
    <property type="entry name" value="Glyco_trans_14"/>
</dbReference>
<keyword evidence="2" id="KW-0328">Glycosyltransferase</keyword>
<gene>
    <name evidence="8" type="ORF">CB5_LOCUS22099</name>
</gene>
<name>A0A6V7Q7A8_ANACO</name>
<evidence type="ECO:0000313" key="8">
    <source>
        <dbReference type="EMBL" id="CAD1838888.1"/>
    </source>
</evidence>
<dbReference type="GO" id="GO:0016020">
    <property type="term" value="C:membrane"/>
    <property type="evidence" value="ECO:0007669"/>
    <property type="project" value="UniProtKB-SubCell"/>
</dbReference>
<evidence type="ECO:0000256" key="6">
    <source>
        <dbReference type="SAM" id="MobiDB-lite"/>
    </source>
</evidence>
<protein>
    <submittedName>
        <fullName evidence="8">Uncharacterized protein</fullName>
    </submittedName>
</protein>
<evidence type="ECO:0000256" key="7">
    <source>
        <dbReference type="SAM" id="Phobius"/>
    </source>
</evidence>
<feature type="region of interest" description="Disordered" evidence="6">
    <location>
        <begin position="33"/>
        <end position="55"/>
    </location>
</feature>
<keyword evidence="3" id="KW-0808">Transferase</keyword>
<keyword evidence="7" id="KW-0812">Transmembrane</keyword>
<evidence type="ECO:0000256" key="5">
    <source>
        <dbReference type="ARBA" id="ARBA00023180"/>
    </source>
</evidence>
<keyword evidence="5" id="KW-0325">Glycoprotein</keyword>
<sequence length="267" mass="29955">MAYGPWGVRIHRVHAIFAPLRCRPSNISAAVTGKNALRKEKKRNTENGLHNPALTPTTTPITSLDAAQDWSIGVAKVVSFLAVFMAGLILGSSINAHFGRFYTSQADLFFPRAVYSDCDGNCLSLKHFIKPSHLMHSMTDEELFWRASMVPRMAEYPFQRVPKVAFLFMTRGALPFAPLWDRFFKGHEGLFSVYVHSLPDYRLNVSKESAFHGRQIPSEEVSWGSITLVDAEKRLLANALLDFSTSALSSYRKAASLYTTSQRYTNT</sequence>
<dbReference type="PANTHER" id="PTHR31042:SF3">
    <property type="entry name" value="OS08G0110400 PROTEIN"/>
    <property type="match status" value="1"/>
</dbReference>
<dbReference type="PANTHER" id="PTHR31042">
    <property type="entry name" value="CORE-2/I-BRANCHING BETA-1,6-N-ACETYLGLUCOSAMINYLTRANSFERASE FAMILY PROTEIN-RELATED"/>
    <property type="match status" value="1"/>
</dbReference>
<evidence type="ECO:0000256" key="2">
    <source>
        <dbReference type="ARBA" id="ARBA00022676"/>
    </source>
</evidence>